<protein>
    <submittedName>
        <fullName evidence="1">TIGR01548 family HAD-type hydrolase</fullName>
    </submittedName>
</protein>
<keyword evidence="2" id="KW-1185">Reference proteome</keyword>
<dbReference type="SUPFAM" id="SSF56784">
    <property type="entry name" value="HAD-like"/>
    <property type="match status" value="1"/>
</dbReference>
<gene>
    <name evidence="1" type="ORF">CUN59_19970</name>
</gene>
<accession>A0A2S6CPJ8</accession>
<dbReference type="EMBL" id="PGEM01000197">
    <property type="protein sequence ID" value="PPJ61627.1"/>
    <property type="molecule type" value="Genomic_DNA"/>
</dbReference>
<dbReference type="OrthoDB" id="480475at2"/>
<evidence type="ECO:0000313" key="1">
    <source>
        <dbReference type="EMBL" id="PPJ61627.1"/>
    </source>
</evidence>
<dbReference type="RefSeq" id="WP_104389469.1">
    <property type="nucleotide sequence ID" value="NZ_PGEM01000197.1"/>
</dbReference>
<dbReference type="NCBIfam" id="TIGR01548">
    <property type="entry name" value="HAD-SF-IA-hyp1"/>
    <property type="match status" value="1"/>
</dbReference>
<dbReference type="Proteomes" id="UP000239589">
    <property type="component" value="Unassembled WGS sequence"/>
</dbReference>
<dbReference type="InterPro" id="IPR006439">
    <property type="entry name" value="HAD-SF_hydro_IA"/>
</dbReference>
<comment type="caution">
    <text evidence="1">The sequence shown here is derived from an EMBL/GenBank/DDBJ whole genome shotgun (WGS) entry which is preliminary data.</text>
</comment>
<reference evidence="1 2" key="1">
    <citation type="submission" date="2018-02" db="EMBL/GenBank/DDBJ databases">
        <title>Discovery of a pederin family compound in a non-symbiotic bloom-forming cyanobacterium.</title>
        <authorList>
            <person name="Kust A."/>
            <person name="Mares J."/>
            <person name="Jokela J."/>
            <person name="Urajova P."/>
            <person name="Hajek J."/>
            <person name="Saurav K."/>
            <person name="Voracova K."/>
            <person name="Fewer D.P."/>
            <person name="Haapaniemi E."/>
            <person name="Permi P."/>
            <person name="Rehakova K."/>
            <person name="Sivonen K."/>
            <person name="Hrouzek P."/>
        </authorList>
    </citation>
    <scope>NUCLEOTIDE SEQUENCE [LARGE SCALE GENOMIC DNA]</scope>
    <source>
        <strain evidence="1 2">CHARLIE-1</strain>
    </source>
</reference>
<dbReference type="Gene3D" id="3.40.50.1000">
    <property type="entry name" value="HAD superfamily/HAD-like"/>
    <property type="match status" value="1"/>
</dbReference>
<dbReference type="NCBIfam" id="TIGR01549">
    <property type="entry name" value="HAD-SF-IA-v1"/>
    <property type="match status" value="1"/>
</dbReference>
<sequence length="260" mass="29276">MTQNPKAIVVFDIDGVIRDVSGSYRRAISDTVEYFTDQAYRPTPVDIDNLKSEGIWNNDWEASQELIYRHFVSQGQQREEIELDYTNIVTYFQSRYRGTDSQNWNGYICHEPLLAQPSYFQELTNSGIAWGFFSGATRLSANYVLEKRLGLQSPVLIAMEDAPGKPDPTGLFATINILENGSNHKPIVVYVGDTVADMHTVEKAKAVDNSRTWLGVGVLPPHVQETAERREAYAQKLIQAGANIVFNNVQELTIKTITQL</sequence>
<evidence type="ECO:0000313" key="2">
    <source>
        <dbReference type="Proteomes" id="UP000239589"/>
    </source>
</evidence>
<dbReference type="GO" id="GO:0016787">
    <property type="term" value="F:hydrolase activity"/>
    <property type="evidence" value="ECO:0007669"/>
    <property type="project" value="UniProtKB-KW"/>
</dbReference>
<dbReference type="InterPro" id="IPR006438">
    <property type="entry name" value="HAD-SF_TIGR01548"/>
</dbReference>
<dbReference type="AlphaFoldDB" id="A0A2S6CPJ8"/>
<name>A0A2S6CPJ8_9CYAN</name>
<dbReference type="InterPro" id="IPR023214">
    <property type="entry name" value="HAD_sf"/>
</dbReference>
<proteinExistence type="predicted"/>
<organism evidence="1 2">
    <name type="scientific">Cuspidothrix issatschenkoi CHARLIE-1</name>
    <dbReference type="NCBI Taxonomy" id="2052836"/>
    <lineage>
        <taxon>Bacteria</taxon>
        <taxon>Bacillati</taxon>
        <taxon>Cyanobacteriota</taxon>
        <taxon>Cyanophyceae</taxon>
        <taxon>Nostocales</taxon>
        <taxon>Aphanizomenonaceae</taxon>
        <taxon>Cuspidothrix</taxon>
    </lineage>
</organism>
<keyword evidence="1" id="KW-0378">Hydrolase</keyword>
<dbReference type="InterPro" id="IPR036412">
    <property type="entry name" value="HAD-like_sf"/>
</dbReference>
<dbReference type="Pfam" id="PF00702">
    <property type="entry name" value="Hydrolase"/>
    <property type="match status" value="1"/>
</dbReference>